<reference evidence="7" key="1">
    <citation type="submission" date="2012-12" db="EMBL/GenBank/DDBJ databases">
        <authorList>
            <person name="Hellsten U."/>
            <person name="Grimwood J."/>
            <person name="Chapman J.A."/>
            <person name="Shapiro H."/>
            <person name="Aerts A."/>
            <person name="Otillar R.P."/>
            <person name="Terry A.Y."/>
            <person name="Boore J.L."/>
            <person name="Simakov O."/>
            <person name="Marletaz F."/>
            <person name="Cho S.-J."/>
            <person name="Edsinger-Gonzales E."/>
            <person name="Havlak P."/>
            <person name="Kuo D.-H."/>
            <person name="Larsson T."/>
            <person name="Lv J."/>
            <person name="Arendt D."/>
            <person name="Savage R."/>
            <person name="Osoegawa K."/>
            <person name="de Jong P."/>
            <person name="Lindberg D.R."/>
            <person name="Seaver E.C."/>
            <person name="Weisblat D.A."/>
            <person name="Putnam N.H."/>
            <person name="Grigoriev I.V."/>
            <person name="Rokhsar D.S."/>
        </authorList>
    </citation>
    <scope>NUCLEOTIDE SEQUENCE</scope>
    <source>
        <strain evidence="7">I ESC-2004</strain>
    </source>
</reference>
<dbReference type="OrthoDB" id="10029564at2759"/>
<name>R7T8W3_CAPTE</name>
<keyword evidence="7" id="KW-1185">Reference proteome</keyword>
<dbReference type="SUPFAM" id="SSF50156">
    <property type="entry name" value="PDZ domain-like"/>
    <property type="match status" value="1"/>
</dbReference>
<dbReference type="FunFam" id="2.30.42.10:FF:000079">
    <property type="entry name" value="Whirlin a"/>
    <property type="match status" value="1"/>
</dbReference>
<dbReference type="InterPro" id="IPR036034">
    <property type="entry name" value="PDZ_sf"/>
</dbReference>
<dbReference type="GO" id="GO:0005886">
    <property type="term" value="C:plasma membrane"/>
    <property type="evidence" value="ECO:0007669"/>
    <property type="project" value="TreeGrafter"/>
</dbReference>
<evidence type="ECO:0000313" key="7">
    <source>
        <dbReference type="Proteomes" id="UP000014760"/>
    </source>
</evidence>
<dbReference type="InterPro" id="IPR001478">
    <property type="entry name" value="PDZ"/>
</dbReference>
<sequence length="101" mass="10871">GRTGVGTRLITIQKLRPTLGIAIEGGANTKQPLPRVIQIQKTGSAALSDLEVGHVILKVNGRSMEGLLHQDCARTIAEAFKNKSSSTIELLVTNTKRNIRV</sequence>
<dbReference type="EnsemblMetazoa" id="CapteT116140">
    <property type="protein sequence ID" value="CapteP116140"/>
    <property type="gene ID" value="CapteG116140"/>
</dbReference>
<keyword evidence="2" id="KW-0677">Repeat</keyword>
<dbReference type="PANTHER" id="PTHR23116">
    <property type="entry name" value="PDZ DOMAIN CONTAINING WHIRLIN AND HARMONIN-RELATED"/>
    <property type="match status" value="1"/>
</dbReference>
<evidence type="ECO:0000259" key="4">
    <source>
        <dbReference type="PROSITE" id="PS50106"/>
    </source>
</evidence>
<dbReference type="Proteomes" id="UP000014760">
    <property type="component" value="Unassembled WGS sequence"/>
</dbReference>
<evidence type="ECO:0000256" key="2">
    <source>
        <dbReference type="ARBA" id="ARBA00022737"/>
    </source>
</evidence>
<organism evidence="5">
    <name type="scientific">Capitella teleta</name>
    <name type="common">Polychaete worm</name>
    <dbReference type="NCBI Taxonomy" id="283909"/>
    <lineage>
        <taxon>Eukaryota</taxon>
        <taxon>Metazoa</taxon>
        <taxon>Spiralia</taxon>
        <taxon>Lophotrochozoa</taxon>
        <taxon>Annelida</taxon>
        <taxon>Polychaeta</taxon>
        <taxon>Sedentaria</taxon>
        <taxon>Scolecida</taxon>
        <taxon>Capitellidae</taxon>
        <taxon>Capitella</taxon>
    </lineage>
</organism>
<dbReference type="Pfam" id="PF00595">
    <property type="entry name" value="PDZ"/>
    <property type="match status" value="1"/>
</dbReference>
<protein>
    <recommendedName>
        <fullName evidence="4">PDZ domain-containing protein</fullName>
    </recommendedName>
</protein>
<accession>R7T8W3</accession>
<dbReference type="EMBL" id="KB311138">
    <property type="protein sequence ID" value="ELT89863.1"/>
    <property type="molecule type" value="Genomic_DNA"/>
</dbReference>
<feature type="non-terminal residue" evidence="5">
    <location>
        <position position="1"/>
    </location>
</feature>
<gene>
    <name evidence="5" type="ORF">CAPTEDRAFT_116140</name>
</gene>
<dbReference type="HOGENOM" id="CLU_176693_0_0_1"/>
<proteinExistence type="predicted"/>
<reference evidence="5 7" key="2">
    <citation type="journal article" date="2013" name="Nature">
        <title>Insights into bilaterian evolution from three spiralian genomes.</title>
        <authorList>
            <person name="Simakov O."/>
            <person name="Marletaz F."/>
            <person name="Cho S.J."/>
            <person name="Edsinger-Gonzales E."/>
            <person name="Havlak P."/>
            <person name="Hellsten U."/>
            <person name="Kuo D.H."/>
            <person name="Larsson T."/>
            <person name="Lv J."/>
            <person name="Arendt D."/>
            <person name="Savage R."/>
            <person name="Osoegawa K."/>
            <person name="de Jong P."/>
            <person name="Grimwood J."/>
            <person name="Chapman J.A."/>
            <person name="Shapiro H."/>
            <person name="Aerts A."/>
            <person name="Otillar R.P."/>
            <person name="Terry A.Y."/>
            <person name="Boore J.L."/>
            <person name="Grigoriev I.V."/>
            <person name="Lindberg D.R."/>
            <person name="Seaver E.C."/>
            <person name="Weisblat D.A."/>
            <person name="Putnam N.H."/>
            <person name="Rokhsar D.S."/>
        </authorList>
    </citation>
    <scope>NUCLEOTIDE SEQUENCE</scope>
    <source>
        <strain evidence="5 7">I ESC-2004</strain>
    </source>
</reference>
<evidence type="ECO:0000313" key="6">
    <source>
        <dbReference type="EnsemblMetazoa" id="CapteP116140"/>
    </source>
</evidence>
<dbReference type="GO" id="GO:0002142">
    <property type="term" value="C:stereocilia ankle link complex"/>
    <property type="evidence" value="ECO:0007669"/>
    <property type="project" value="TreeGrafter"/>
</dbReference>
<dbReference type="OMA" id="PRVINIQ"/>
<dbReference type="PANTHER" id="PTHR23116:SF37">
    <property type="entry name" value="WHIRLIN"/>
    <property type="match status" value="1"/>
</dbReference>
<dbReference type="GO" id="GO:0005929">
    <property type="term" value="C:cilium"/>
    <property type="evidence" value="ECO:0007669"/>
    <property type="project" value="TreeGrafter"/>
</dbReference>
<evidence type="ECO:0000256" key="1">
    <source>
        <dbReference type="ARBA" id="ARBA00004316"/>
    </source>
</evidence>
<feature type="domain" description="PDZ" evidence="4">
    <location>
        <begin position="9"/>
        <end position="79"/>
    </location>
</feature>
<dbReference type="CDD" id="cd06742">
    <property type="entry name" value="PDZ3_FL-whirlin-like"/>
    <property type="match status" value="1"/>
</dbReference>
<dbReference type="STRING" id="283909.R7T8W3"/>
<dbReference type="PROSITE" id="PS50106">
    <property type="entry name" value="PDZ"/>
    <property type="match status" value="1"/>
</dbReference>
<dbReference type="EMBL" id="AMQN01003187">
    <property type="status" value="NOT_ANNOTATED_CDS"/>
    <property type="molecule type" value="Genomic_DNA"/>
</dbReference>
<keyword evidence="3" id="KW-0966">Cell projection</keyword>
<evidence type="ECO:0000313" key="5">
    <source>
        <dbReference type="EMBL" id="ELT89863.1"/>
    </source>
</evidence>
<dbReference type="Gene3D" id="2.30.42.10">
    <property type="match status" value="1"/>
</dbReference>
<evidence type="ECO:0000256" key="3">
    <source>
        <dbReference type="ARBA" id="ARBA00023273"/>
    </source>
</evidence>
<dbReference type="AlphaFoldDB" id="R7T8W3"/>
<dbReference type="SMART" id="SM00228">
    <property type="entry name" value="PDZ"/>
    <property type="match status" value="1"/>
</dbReference>
<dbReference type="InterPro" id="IPR051844">
    <property type="entry name" value="USH2_Complex_Protein"/>
</dbReference>
<reference evidence="6" key="3">
    <citation type="submission" date="2015-06" db="UniProtKB">
        <authorList>
            <consortium name="EnsemblMetazoa"/>
        </authorList>
    </citation>
    <scope>IDENTIFICATION</scope>
</reference>
<comment type="subcellular location">
    <subcellularLocation>
        <location evidence="1">Cell projection</location>
    </subcellularLocation>
</comment>
<dbReference type="GO" id="GO:0032426">
    <property type="term" value="C:stereocilium tip"/>
    <property type="evidence" value="ECO:0007669"/>
    <property type="project" value="TreeGrafter"/>
</dbReference>